<dbReference type="InterPro" id="IPR001117">
    <property type="entry name" value="Cu-oxidase_2nd"/>
</dbReference>
<feature type="signal peptide" evidence="3">
    <location>
        <begin position="1"/>
        <end position="23"/>
    </location>
</feature>
<dbReference type="AlphaFoldDB" id="A0A1I5NWW9"/>
<evidence type="ECO:0000259" key="5">
    <source>
        <dbReference type="Pfam" id="PF07731"/>
    </source>
</evidence>
<dbReference type="Pfam" id="PF00394">
    <property type="entry name" value="Cu-oxidase"/>
    <property type="match status" value="1"/>
</dbReference>
<evidence type="ECO:0000256" key="1">
    <source>
        <dbReference type="ARBA" id="ARBA00022723"/>
    </source>
</evidence>
<keyword evidence="8" id="KW-1185">Reference proteome</keyword>
<dbReference type="GO" id="GO:0005507">
    <property type="term" value="F:copper ion binding"/>
    <property type="evidence" value="ECO:0007669"/>
    <property type="project" value="InterPro"/>
</dbReference>
<evidence type="ECO:0000259" key="6">
    <source>
        <dbReference type="Pfam" id="PF07732"/>
    </source>
</evidence>
<dbReference type="Proteomes" id="UP000199356">
    <property type="component" value="Unassembled WGS sequence"/>
</dbReference>
<evidence type="ECO:0000259" key="4">
    <source>
        <dbReference type="Pfam" id="PF00394"/>
    </source>
</evidence>
<proteinExistence type="predicted"/>
<dbReference type="PANTHER" id="PTHR11709">
    <property type="entry name" value="MULTI-COPPER OXIDASE"/>
    <property type="match status" value="1"/>
</dbReference>
<dbReference type="PROSITE" id="PS51318">
    <property type="entry name" value="TAT"/>
    <property type="match status" value="1"/>
</dbReference>
<reference evidence="7 8" key="1">
    <citation type="submission" date="2016-10" db="EMBL/GenBank/DDBJ databases">
        <authorList>
            <person name="de Groot N.N."/>
        </authorList>
    </citation>
    <scope>NUCLEOTIDE SEQUENCE [LARGE SCALE GENOMIC DNA]</scope>
    <source>
        <strain evidence="7 8">DSM 19547</strain>
    </source>
</reference>
<dbReference type="GO" id="GO:0051301">
    <property type="term" value="P:cell division"/>
    <property type="evidence" value="ECO:0007669"/>
    <property type="project" value="UniProtKB-KW"/>
</dbReference>
<keyword evidence="7" id="KW-0132">Cell division</keyword>
<feature type="domain" description="Plastocyanin-like" evidence="5">
    <location>
        <begin position="351"/>
        <end position="454"/>
    </location>
</feature>
<protein>
    <submittedName>
        <fullName evidence="7">Multicopper oxidase with three cupredoxin domains (Includes cell division protein FtsP and spore coat protein CotA)</fullName>
    </submittedName>
</protein>
<feature type="domain" description="Plastocyanin-like" evidence="4">
    <location>
        <begin position="157"/>
        <end position="270"/>
    </location>
</feature>
<evidence type="ECO:0000313" key="8">
    <source>
        <dbReference type="Proteomes" id="UP000199356"/>
    </source>
</evidence>
<keyword evidence="1" id="KW-0479">Metal-binding</keyword>
<keyword evidence="7" id="KW-0167">Capsid protein</keyword>
<accession>A0A1I5NWW9</accession>
<keyword evidence="7" id="KW-0131">Cell cycle</keyword>
<evidence type="ECO:0000256" key="2">
    <source>
        <dbReference type="ARBA" id="ARBA00023002"/>
    </source>
</evidence>
<evidence type="ECO:0000256" key="3">
    <source>
        <dbReference type="SAM" id="SignalP"/>
    </source>
</evidence>
<dbReference type="InterPro" id="IPR006311">
    <property type="entry name" value="TAT_signal"/>
</dbReference>
<dbReference type="InterPro" id="IPR002355">
    <property type="entry name" value="Cu_oxidase_Cu_BS"/>
</dbReference>
<dbReference type="Gene3D" id="2.60.40.420">
    <property type="entry name" value="Cupredoxins - blue copper proteins"/>
    <property type="match status" value="3"/>
</dbReference>
<keyword evidence="7" id="KW-0946">Virion</keyword>
<dbReference type="Pfam" id="PF07731">
    <property type="entry name" value="Cu-oxidase_2"/>
    <property type="match status" value="1"/>
</dbReference>
<dbReference type="SUPFAM" id="SSF49503">
    <property type="entry name" value="Cupredoxins"/>
    <property type="match status" value="3"/>
</dbReference>
<dbReference type="STRING" id="441119.SAMN04488047_104121"/>
<dbReference type="PROSITE" id="PS00080">
    <property type="entry name" value="MULTICOPPER_OXIDASE2"/>
    <property type="match status" value="1"/>
</dbReference>
<dbReference type="CDD" id="cd13861">
    <property type="entry name" value="CuRO_1_CumA_like"/>
    <property type="match status" value="1"/>
</dbReference>
<dbReference type="RefSeq" id="WP_093419777.1">
    <property type="nucleotide sequence ID" value="NZ_FOXA01000004.1"/>
</dbReference>
<dbReference type="InterPro" id="IPR011707">
    <property type="entry name" value="Cu-oxidase-like_N"/>
</dbReference>
<dbReference type="GO" id="GO:0016491">
    <property type="term" value="F:oxidoreductase activity"/>
    <property type="evidence" value="ECO:0007669"/>
    <property type="project" value="UniProtKB-KW"/>
</dbReference>
<dbReference type="OrthoDB" id="9757546at2"/>
<gene>
    <name evidence="7" type="ORF">SAMN04488047_104121</name>
</gene>
<keyword evidence="3" id="KW-0732">Signal</keyword>
<dbReference type="Pfam" id="PF07732">
    <property type="entry name" value="Cu-oxidase_3"/>
    <property type="match status" value="1"/>
</dbReference>
<feature type="domain" description="Plastocyanin-like" evidence="6">
    <location>
        <begin position="35"/>
        <end position="147"/>
    </location>
</feature>
<keyword evidence="2" id="KW-0560">Oxidoreductase</keyword>
<sequence>MPTRRTFLTGTAALLTVPSVSFAGGANELRAAASRIQLAPEGYGRTDVWTYDGQVPGRVLRLRQGERLETTLVNDLPQPTTVHWHGIRLPNGMDGVPGMTQDAVAPGGRFDYAFSVPDAGTFWYHPHANSAEQIGRGLSGVLVVDEAEAPEVDRDEVIQLSDWRMTEDAQIDPSFGAMHDMSHAGRLGNWITVNGNGALSKPVRAGERLRLRLVNTATARVFALQLQGLEGWVMAVDGMPLDQPRTAGELLLGPAQRADLIVDVTAAPGEEAFLVSYERNGGYAVTAFPVSGEAAQGRRAAPKALPPNPVPEPVLGEGRTVAMPLEGGAMRGLQSASYEGRRLDWRALVQSGQFWAMGGVAGMPDAPLVEAARGETIRIPMENRTMFPHAMHLHGHHFREIGPDGQAGPLRDTTLIQPGETREIAFVADNPGDWMLHCHMLSHQMSGMGTWIRVA</sequence>
<dbReference type="InterPro" id="IPR008972">
    <property type="entry name" value="Cupredoxin"/>
</dbReference>
<feature type="chain" id="PRO_5011459339" evidence="3">
    <location>
        <begin position="24"/>
        <end position="455"/>
    </location>
</feature>
<organism evidence="7 8">
    <name type="scientific">Tranquillimonas alkanivorans</name>
    <dbReference type="NCBI Taxonomy" id="441119"/>
    <lineage>
        <taxon>Bacteria</taxon>
        <taxon>Pseudomonadati</taxon>
        <taxon>Pseudomonadota</taxon>
        <taxon>Alphaproteobacteria</taxon>
        <taxon>Rhodobacterales</taxon>
        <taxon>Roseobacteraceae</taxon>
        <taxon>Tranquillimonas</taxon>
    </lineage>
</organism>
<name>A0A1I5NWW9_9RHOB</name>
<dbReference type="InterPro" id="IPR011706">
    <property type="entry name" value="Cu-oxidase_C"/>
</dbReference>
<dbReference type="EMBL" id="FOXA01000004">
    <property type="protein sequence ID" value="SFP26285.1"/>
    <property type="molecule type" value="Genomic_DNA"/>
</dbReference>
<dbReference type="InterPro" id="IPR045087">
    <property type="entry name" value="Cu-oxidase_fam"/>
</dbReference>
<evidence type="ECO:0000313" key="7">
    <source>
        <dbReference type="EMBL" id="SFP26285.1"/>
    </source>
</evidence>